<comment type="caution">
    <text evidence="1">The sequence shown here is derived from an EMBL/GenBank/DDBJ whole genome shotgun (WGS) entry which is preliminary data.</text>
</comment>
<keyword evidence="2" id="KW-1185">Reference proteome</keyword>
<proteinExistence type="predicted"/>
<gene>
    <name evidence="1" type="ORF">KSB_38580</name>
</gene>
<protein>
    <submittedName>
        <fullName evidence="1">Uncharacterized protein</fullName>
    </submittedName>
</protein>
<organism evidence="1 2">
    <name type="scientific">Ktedonobacter robiniae</name>
    <dbReference type="NCBI Taxonomy" id="2778365"/>
    <lineage>
        <taxon>Bacteria</taxon>
        <taxon>Bacillati</taxon>
        <taxon>Chloroflexota</taxon>
        <taxon>Ktedonobacteria</taxon>
        <taxon>Ktedonobacterales</taxon>
        <taxon>Ktedonobacteraceae</taxon>
        <taxon>Ktedonobacter</taxon>
    </lineage>
</organism>
<evidence type="ECO:0000313" key="2">
    <source>
        <dbReference type="Proteomes" id="UP000654345"/>
    </source>
</evidence>
<sequence>MQFITHGSGEGLVPFYYTYNLTKAYTDMHMIFETAMCQDRVCLESAWGSRVWPAMYPVDKTVFLSC</sequence>
<name>A0ABQ3URQ2_9CHLR</name>
<evidence type="ECO:0000313" key="1">
    <source>
        <dbReference type="EMBL" id="GHO55383.1"/>
    </source>
</evidence>
<reference evidence="1 2" key="1">
    <citation type="journal article" date="2021" name="Int. J. Syst. Evol. Microbiol.">
        <title>Reticulibacter mediterranei gen. nov., sp. nov., within the new family Reticulibacteraceae fam. nov., and Ktedonospora formicarum gen. nov., sp. nov., Ktedonobacter robiniae sp. nov., Dictyobacter formicarum sp. nov. and Dictyobacter arantiisoli sp. nov., belonging to the class Ktedonobacteria.</title>
        <authorList>
            <person name="Yabe S."/>
            <person name="Zheng Y."/>
            <person name="Wang C.M."/>
            <person name="Sakai Y."/>
            <person name="Abe K."/>
            <person name="Yokota A."/>
            <person name="Donadio S."/>
            <person name="Cavaletti L."/>
            <person name="Monciardini P."/>
        </authorList>
    </citation>
    <scope>NUCLEOTIDE SEQUENCE [LARGE SCALE GENOMIC DNA]</scope>
    <source>
        <strain evidence="1 2">SOSP1-30</strain>
    </source>
</reference>
<accession>A0ABQ3URQ2</accession>
<dbReference type="EMBL" id="BNJG01000001">
    <property type="protein sequence ID" value="GHO55383.1"/>
    <property type="molecule type" value="Genomic_DNA"/>
</dbReference>
<dbReference type="Proteomes" id="UP000654345">
    <property type="component" value="Unassembled WGS sequence"/>
</dbReference>